<dbReference type="InterPro" id="IPR011051">
    <property type="entry name" value="RmlC_Cupin_sf"/>
</dbReference>
<dbReference type="EMBL" id="NOZR01000018">
    <property type="protein sequence ID" value="OYN77078.1"/>
    <property type="molecule type" value="Genomic_DNA"/>
</dbReference>
<dbReference type="RefSeq" id="WP_094482699.1">
    <property type="nucleotide sequence ID" value="NZ_JACKSC010000266.1"/>
</dbReference>
<dbReference type="AlphaFoldDB" id="A0A255DCC1"/>
<dbReference type="Proteomes" id="UP000216063">
    <property type="component" value="Unassembled WGS sequence"/>
</dbReference>
<dbReference type="PANTHER" id="PTHR36156:SF2">
    <property type="entry name" value="CUPIN TYPE-2 DOMAIN-CONTAINING PROTEIN"/>
    <property type="match status" value="1"/>
</dbReference>
<dbReference type="InterPro" id="IPR047142">
    <property type="entry name" value="OryJ/VirC-like"/>
</dbReference>
<evidence type="ECO:0000313" key="1">
    <source>
        <dbReference type="EMBL" id="OYN77078.1"/>
    </source>
</evidence>
<sequence>MRLFITGVDADGKSCVVSNDEVEINSVAPGFAIALPYATTQSPPPARPHGNADLIDQFLEPGHARWMVVEQGPNTETPMHHTDTIDFETVLSGSVDLILEDGVHRIEAGDMVLMNGVDHAWKAGPDGYRMSAVLIGTPPPN</sequence>
<proteinExistence type="predicted"/>
<name>A0A255DCC1_9MYCO</name>
<dbReference type="OrthoDB" id="713485at2"/>
<evidence type="ECO:0000313" key="2">
    <source>
        <dbReference type="Proteomes" id="UP000216063"/>
    </source>
</evidence>
<dbReference type="Gene3D" id="2.60.120.10">
    <property type="entry name" value="Jelly Rolls"/>
    <property type="match status" value="1"/>
</dbReference>
<reference evidence="1 2" key="1">
    <citation type="submission" date="2017-07" db="EMBL/GenBank/DDBJ databases">
        <title>The new phylogeny of genus Mycobacterium.</title>
        <authorList>
            <person name="Tortoli E."/>
            <person name="Trovato A."/>
            <person name="Cirillo D.M."/>
        </authorList>
    </citation>
    <scope>NUCLEOTIDE SEQUENCE [LARGE SCALE GENOMIC DNA]</scope>
    <source>
        <strain evidence="1 2">ATCC 33027</strain>
    </source>
</reference>
<dbReference type="PANTHER" id="PTHR36156">
    <property type="entry name" value="SLR2101 PROTEIN"/>
    <property type="match status" value="1"/>
</dbReference>
<dbReference type="InterPro" id="IPR014710">
    <property type="entry name" value="RmlC-like_jellyroll"/>
</dbReference>
<keyword evidence="2" id="KW-1185">Reference proteome</keyword>
<comment type="caution">
    <text evidence="1">The sequence shown here is derived from an EMBL/GenBank/DDBJ whole genome shotgun (WGS) entry which is preliminary data.</text>
</comment>
<dbReference type="SUPFAM" id="SSF51182">
    <property type="entry name" value="RmlC-like cupins"/>
    <property type="match status" value="1"/>
</dbReference>
<protein>
    <recommendedName>
        <fullName evidence="3">Cupin 2 conserved barrel domain-containing protein</fullName>
    </recommendedName>
</protein>
<gene>
    <name evidence="1" type="ORF">CG716_19700</name>
</gene>
<accession>A0A255DCC1</accession>
<organism evidence="1 2">
    <name type="scientific">Mycolicibacterium sphagni</name>
    <dbReference type="NCBI Taxonomy" id="1786"/>
    <lineage>
        <taxon>Bacteria</taxon>
        <taxon>Bacillati</taxon>
        <taxon>Actinomycetota</taxon>
        <taxon>Actinomycetes</taxon>
        <taxon>Mycobacteriales</taxon>
        <taxon>Mycobacteriaceae</taxon>
        <taxon>Mycolicibacterium</taxon>
    </lineage>
</organism>
<evidence type="ECO:0008006" key="3">
    <source>
        <dbReference type="Google" id="ProtNLM"/>
    </source>
</evidence>